<dbReference type="PROSITE" id="PS51257">
    <property type="entry name" value="PROKAR_LIPOPROTEIN"/>
    <property type="match status" value="1"/>
</dbReference>
<feature type="compositionally biased region" description="Low complexity" evidence="1">
    <location>
        <begin position="31"/>
        <end position="48"/>
    </location>
</feature>
<feature type="region of interest" description="Disordered" evidence="1">
    <location>
        <begin position="29"/>
        <end position="48"/>
    </location>
</feature>
<protein>
    <submittedName>
        <fullName evidence="3">Uncharacterized protein</fullName>
    </submittedName>
</protein>
<sequence>MFKLAHLAPLAAALAACLVVSVPTGSGGVDPSSFGPTPAPSTTTSTTSTVTTATSSATSACGSGPAIVAITLGLPVSGYSLQGNVGTPVLTPGTHYYPYTFGSSISLQGGADNCLNTAYFNLHSNGNSYIPISWDVGRMLTLDWDGASSVIQTRNHTQWGVQSWFLACQEQGYWAVYLQTGNDTPSGETCYLTQLQAQY</sequence>
<dbReference type="OrthoDB" id="3915838at2759"/>
<dbReference type="Proteomes" id="UP000054248">
    <property type="component" value="Unassembled WGS sequence"/>
</dbReference>
<proteinExistence type="predicted"/>
<evidence type="ECO:0000256" key="1">
    <source>
        <dbReference type="SAM" id="MobiDB-lite"/>
    </source>
</evidence>
<accession>A0A0C3QJZ3</accession>
<name>A0A0C3QJZ3_9AGAM</name>
<organism evidence="3 4">
    <name type="scientific">Tulasnella calospora MUT 4182</name>
    <dbReference type="NCBI Taxonomy" id="1051891"/>
    <lineage>
        <taxon>Eukaryota</taxon>
        <taxon>Fungi</taxon>
        <taxon>Dikarya</taxon>
        <taxon>Basidiomycota</taxon>
        <taxon>Agaricomycotina</taxon>
        <taxon>Agaricomycetes</taxon>
        <taxon>Cantharellales</taxon>
        <taxon>Tulasnellaceae</taxon>
        <taxon>Tulasnella</taxon>
    </lineage>
</organism>
<evidence type="ECO:0000313" key="3">
    <source>
        <dbReference type="EMBL" id="KIO26604.1"/>
    </source>
</evidence>
<dbReference type="HOGENOM" id="CLU_1397268_0_0_1"/>
<keyword evidence="2" id="KW-0732">Signal</keyword>
<reference evidence="3 4" key="1">
    <citation type="submission" date="2014-04" db="EMBL/GenBank/DDBJ databases">
        <authorList>
            <consortium name="DOE Joint Genome Institute"/>
            <person name="Kuo A."/>
            <person name="Girlanda M."/>
            <person name="Perotto S."/>
            <person name="Kohler A."/>
            <person name="Nagy L.G."/>
            <person name="Floudas D."/>
            <person name="Copeland A."/>
            <person name="Barry K.W."/>
            <person name="Cichocki N."/>
            <person name="Veneault-Fourrey C."/>
            <person name="LaButti K."/>
            <person name="Lindquist E.A."/>
            <person name="Lipzen A."/>
            <person name="Lundell T."/>
            <person name="Morin E."/>
            <person name="Murat C."/>
            <person name="Sun H."/>
            <person name="Tunlid A."/>
            <person name="Henrissat B."/>
            <person name="Grigoriev I.V."/>
            <person name="Hibbett D.S."/>
            <person name="Martin F."/>
            <person name="Nordberg H.P."/>
            <person name="Cantor M.N."/>
            <person name="Hua S.X."/>
        </authorList>
    </citation>
    <scope>NUCLEOTIDE SEQUENCE [LARGE SCALE GENOMIC DNA]</scope>
    <source>
        <strain evidence="3 4">MUT 4182</strain>
    </source>
</reference>
<gene>
    <name evidence="3" type="ORF">M407DRAFT_24185</name>
</gene>
<dbReference type="EMBL" id="KN823022">
    <property type="protein sequence ID" value="KIO26604.1"/>
    <property type="molecule type" value="Genomic_DNA"/>
</dbReference>
<reference evidence="4" key="2">
    <citation type="submission" date="2015-01" db="EMBL/GenBank/DDBJ databases">
        <title>Evolutionary Origins and Diversification of the Mycorrhizal Mutualists.</title>
        <authorList>
            <consortium name="DOE Joint Genome Institute"/>
            <consortium name="Mycorrhizal Genomics Consortium"/>
            <person name="Kohler A."/>
            <person name="Kuo A."/>
            <person name="Nagy L.G."/>
            <person name="Floudas D."/>
            <person name="Copeland A."/>
            <person name="Barry K.W."/>
            <person name="Cichocki N."/>
            <person name="Veneault-Fourrey C."/>
            <person name="LaButti K."/>
            <person name="Lindquist E.A."/>
            <person name="Lipzen A."/>
            <person name="Lundell T."/>
            <person name="Morin E."/>
            <person name="Murat C."/>
            <person name="Riley R."/>
            <person name="Ohm R."/>
            <person name="Sun H."/>
            <person name="Tunlid A."/>
            <person name="Henrissat B."/>
            <person name="Grigoriev I.V."/>
            <person name="Hibbett D.S."/>
            <person name="Martin F."/>
        </authorList>
    </citation>
    <scope>NUCLEOTIDE SEQUENCE [LARGE SCALE GENOMIC DNA]</scope>
    <source>
        <strain evidence="4">MUT 4182</strain>
    </source>
</reference>
<keyword evidence="4" id="KW-1185">Reference proteome</keyword>
<evidence type="ECO:0000256" key="2">
    <source>
        <dbReference type="SAM" id="SignalP"/>
    </source>
</evidence>
<feature type="signal peptide" evidence="2">
    <location>
        <begin position="1"/>
        <end position="27"/>
    </location>
</feature>
<feature type="chain" id="PRO_5002168614" evidence="2">
    <location>
        <begin position="28"/>
        <end position="199"/>
    </location>
</feature>
<evidence type="ECO:0000313" key="4">
    <source>
        <dbReference type="Proteomes" id="UP000054248"/>
    </source>
</evidence>
<dbReference type="AlphaFoldDB" id="A0A0C3QJZ3"/>